<dbReference type="AlphaFoldDB" id="A0ABD2XM54"/>
<proteinExistence type="predicted"/>
<keyword evidence="3" id="KW-1185">Reference proteome</keyword>
<comment type="caution">
    <text evidence="2">The sequence shown here is derived from an EMBL/GenBank/DDBJ whole genome shotgun (WGS) entry which is preliminary data.</text>
</comment>
<evidence type="ECO:0000313" key="3">
    <source>
        <dbReference type="Proteomes" id="UP001627154"/>
    </source>
</evidence>
<evidence type="ECO:0000256" key="1">
    <source>
        <dbReference type="PROSITE-ProRule" id="PRU00023"/>
    </source>
</evidence>
<feature type="repeat" description="ANK" evidence="1">
    <location>
        <begin position="72"/>
        <end position="100"/>
    </location>
</feature>
<dbReference type="Pfam" id="PF12796">
    <property type="entry name" value="Ank_2"/>
    <property type="match status" value="1"/>
</dbReference>
<dbReference type="PANTHER" id="PTHR24118:SF99">
    <property type="entry name" value="POTE ANKYRIN DOMAIN FAMILY MEMBER 3C-RELATED"/>
    <property type="match status" value="1"/>
</dbReference>
<dbReference type="PANTHER" id="PTHR24118">
    <property type="entry name" value="POTE ANKYRIN DOMAIN"/>
    <property type="match status" value="1"/>
</dbReference>
<dbReference type="PROSITE" id="PS50088">
    <property type="entry name" value="ANK_REPEAT"/>
    <property type="match status" value="2"/>
</dbReference>
<name>A0ABD2XM54_9HYME</name>
<dbReference type="InterPro" id="IPR002110">
    <property type="entry name" value="Ankyrin_rpt"/>
</dbReference>
<reference evidence="2 3" key="1">
    <citation type="journal article" date="2024" name="bioRxiv">
        <title>A reference genome for Trichogramma kaykai: A tiny desert-dwelling parasitoid wasp with competing sex-ratio distorters.</title>
        <authorList>
            <person name="Culotta J."/>
            <person name="Lindsey A.R."/>
        </authorList>
    </citation>
    <scope>NUCLEOTIDE SEQUENCE [LARGE SCALE GENOMIC DNA]</scope>
    <source>
        <strain evidence="2 3">KSX58</strain>
    </source>
</reference>
<protein>
    <submittedName>
        <fullName evidence="2">Uncharacterized protein</fullName>
    </submittedName>
</protein>
<dbReference type="Proteomes" id="UP001627154">
    <property type="component" value="Unassembled WGS sequence"/>
</dbReference>
<accession>A0ABD2XM54</accession>
<organism evidence="2 3">
    <name type="scientific">Trichogramma kaykai</name>
    <dbReference type="NCBI Taxonomy" id="54128"/>
    <lineage>
        <taxon>Eukaryota</taxon>
        <taxon>Metazoa</taxon>
        <taxon>Ecdysozoa</taxon>
        <taxon>Arthropoda</taxon>
        <taxon>Hexapoda</taxon>
        <taxon>Insecta</taxon>
        <taxon>Pterygota</taxon>
        <taxon>Neoptera</taxon>
        <taxon>Endopterygota</taxon>
        <taxon>Hymenoptera</taxon>
        <taxon>Apocrita</taxon>
        <taxon>Proctotrupomorpha</taxon>
        <taxon>Chalcidoidea</taxon>
        <taxon>Trichogrammatidae</taxon>
        <taxon>Trichogramma</taxon>
    </lineage>
</organism>
<evidence type="ECO:0000313" key="2">
    <source>
        <dbReference type="EMBL" id="KAL3406523.1"/>
    </source>
</evidence>
<dbReference type="Gene3D" id="1.25.40.20">
    <property type="entry name" value="Ankyrin repeat-containing domain"/>
    <property type="match status" value="2"/>
</dbReference>
<sequence>MHYAGKCKLFRGQNTVQELFKIYDRFDVNYCDERGYTHFHIACASNCKDIVKKFLELGQDPNCLLQKLVEPPLHKALYYNHKNVAEVLLKNGANPNLADEDGSTPLHYICSRECDDHLAELFFQMCDDSNHSLQVDARDKLDRTPLHLAVCNKNKKAAKFLLQRGANPNLANKNGSTPLHFILLERM</sequence>
<dbReference type="Pfam" id="PF00023">
    <property type="entry name" value="Ank"/>
    <property type="match status" value="1"/>
</dbReference>
<feature type="repeat" description="ANK" evidence="1">
    <location>
        <begin position="141"/>
        <end position="173"/>
    </location>
</feature>
<dbReference type="InterPro" id="IPR036770">
    <property type="entry name" value="Ankyrin_rpt-contain_sf"/>
</dbReference>
<dbReference type="SUPFAM" id="SSF48403">
    <property type="entry name" value="Ankyrin repeat"/>
    <property type="match status" value="1"/>
</dbReference>
<dbReference type="EMBL" id="JBJJXI010000019">
    <property type="protein sequence ID" value="KAL3406523.1"/>
    <property type="molecule type" value="Genomic_DNA"/>
</dbReference>
<dbReference type="SMART" id="SM00248">
    <property type="entry name" value="ANK"/>
    <property type="match status" value="4"/>
</dbReference>
<keyword evidence="1" id="KW-0040">ANK repeat</keyword>
<gene>
    <name evidence="2" type="ORF">TKK_001832</name>
</gene>
<dbReference type="PROSITE" id="PS50297">
    <property type="entry name" value="ANK_REP_REGION"/>
    <property type="match status" value="2"/>
</dbReference>